<sequence>MLILIYSQTPLRAVKNGVFKFCIVIVYYHLTFVYKGRFKP</sequence>
<feature type="transmembrane region" description="Helical" evidence="1">
    <location>
        <begin position="17"/>
        <end position="34"/>
    </location>
</feature>
<reference evidence="3" key="1">
    <citation type="submission" date="2023-07" db="EMBL/GenBank/DDBJ databases">
        <authorList>
            <person name="Weinstock G."/>
            <person name="Sodergren E."/>
            <person name="Lobos E.A."/>
            <person name="Fulton L."/>
            <person name="Fulton R."/>
            <person name="Courtney L."/>
            <person name="Fronick C."/>
            <person name="O'Laughlin M."/>
            <person name="Godfrey J."/>
            <person name="Wilson R.M."/>
            <person name="Miner T."/>
            <person name="Farmer C."/>
            <person name="Delehaunty K."/>
            <person name="Cordes M."/>
            <person name="Minx P."/>
            <person name="Tomlinson C."/>
            <person name="Chen J."/>
            <person name="Wollam A."/>
            <person name="Pepin K.H."/>
            <person name="Bhonagiri V."/>
            <person name="Zhang X."/>
            <person name="Suruliraj S."/>
            <person name="Antonio M."/>
            <person name="Secka O."/>
            <person name="Thomas J."/>
            <person name="Warren W."/>
            <person name="Mitreva M."/>
            <person name="Mardis E.R."/>
            <person name="Wilson R.K."/>
        </authorList>
    </citation>
    <scope>NUCLEOTIDE SEQUENCE [LARGE SCALE GENOMIC DNA]</scope>
    <source>
        <strain evidence="3">GAM100Ai</strain>
    </source>
</reference>
<evidence type="ECO:0000313" key="3">
    <source>
        <dbReference type="Proteomes" id="UP000001345"/>
    </source>
</evidence>
<evidence type="ECO:0000313" key="2">
    <source>
        <dbReference type="EMBL" id="EKQ72374.1"/>
    </source>
</evidence>
<organism evidence="2 3">
    <name type="scientific">Helicobacter pylori GAM100Ai</name>
    <dbReference type="NCBI Taxonomy" id="1159019"/>
    <lineage>
        <taxon>Bacteria</taxon>
        <taxon>Pseudomonadati</taxon>
        <taxon>Campylobacterota</taxon>
        <taxon>Epsilonproteobacteria</taxon>
        <taxon>Campylobacterales</taxon>
        <taxon>Helicobacteraceae</taxon>
        <taxon>Helicobacter</taxon>
    </lineage>
</organism>
<proteinExistence type="predicted"/>
<name>A0AB72ZVT6_HELPX</name>
<gene>
    <name evidence="2" type="ORF">HMPREF1391_00652</name>
</gene>
<protein>
    <submittedName>
        <fullName evidence="2">Uncharacterized protein</fullName>
    </submittedName>
</protein>
<dbReference type="AlphaFoldDB" id="A0AB72ZVT6"/>
<keyword evidence="1" id="KW-0472">Membrane</keyword>
<dbReference type="Proteomes" id="UP000001345">
    <property type="component" value="Unassembled WGS sequence"/>
</dbReference>
<accession>A0AB72ZVT6</accession>
<keyword evidence="1" id="KW-0812">Transmembrane</keyword>
<comment type="caution">
    <text evidence="2">The sequence shown here is derived from an EMBL/GenBank/DDBJ whole genome shotgun (WGS) entry which is preliminary data.</text>
</comment>
<dbReference type="EMBL" id="ANFP01000028">
    <property type="protein sequence ID" value="EKQ72374.1"/>
    <property type="molecule type" value="Genomic_DNA"/>
</dbReference>
<keyword evidence="1" id="KW-1133">Transmembrane helix</keyword>
<evidence type="ECO:0000256" key="1">
    <source>
        <dbReference type="SAM" id="Phobius"/>
    </source>
</evidence>